<protein>
    <submittedName>
        <fullName evidence="4">Uncharacterized protein</fullName>
    </submittedName>
</protein>
<dbReference type="GO" id="GO:0016702">
    <property type="term" value="F:oxidoreductase activity, acting on single donors with incorporation of molecular oxygen, incorporation of two atoms of oxygen"/>
    <property type="evidence" value="ECO:0007669"/>
    <property type="project" value="UniProtKB-ARBA"/>
</dbReference>
<name>A0AA36NM99_9DINO</name>
<dbReference type="Pfam" id="PF01231">
    <property type="entry name" value="IDO"/>
    <property type="match status" value="1"/>
</dbReference>
<gene>
    <name evidence="4" type="ORF">EVOR1521_LOCUS30206</name>
</gene>
<dbReference type="AlphaFoldDB" id="A0AA36NM99"/>
<reference evidence="4" key="1">
    <citation type="submission" date="2023-08" db="EMBL/GenBank/DDBJ databases">
        <authorList>
            <person name="Chen Y."/>
            <person name="Shah S."/>
            <person name="Dougan E. K."/>
            <person name="Thang M."/>
            <person name="Chan C."/>
        </authorList>
    </citation>
    <scope>NUCLEOTIDE SEQUENCE</scope>
</reference>
<organism evidence="4 5">
    <name type="scientific">Effrenium voratum</name>
    <dbReference type="NCBI Taxonomy" id="2562239"/>
    <lineage>
        <taxon>Eukaryota</taxon>
        <taxon>Sar</taxon>
        <taxon>Alveolata</taxon>
        <taxon>Dinophyceae</taxon>
        <taxon>Suessiales</taxon>
        <taxon>Symbiodiniaceae</taxon>
        <taxon>Effrenium</taxon>
    </lineage>
</organism>
<dbReference type="EMBL" id="CAUJNA010003746">
    <property type="protein sequence ID" value="CAJ1408998.1"/>
    <property type="molecule type" value="Genomic_DNA"/>
</dbReference>
<dbReference type="GO" id="GO:0046872">
    <property type="term" value="F:metal ion binding"/>
    <property type="evidence" value="ECO:0007669"/>
    <property type="project" value="UniProtKB-KW"/>
</dbReference>
<evidence type="ECO:0000256" key="1">
    <source>
        <dbReference type="ARBA" id="ARBA00007119"/>
    </source>
</evidence>
<dbReference type="GO" id="GO:0020037">
    <property type="term" value="F:heme binding"/>
    <property type="evidence" value="ECO:0007669"/>
    <property type="project" value="InterPro"/>
</dbReference>
<dbReference type="InterPro" id="IPR037217">
    <property type="entry name" value="Trp/Indoleamine_2_3_dOase-like"/>
</dbReference>
<dbReference type="SUPFAM" id="SSF140959">
    <property type="entry name" value="Indolic compounds 2,3-dioxygenase-like"/>
    <property type="match status" value="1"/>
</dbReference>
<evidence type="ECO:0000256" key="2">
    <source>
        <dbReference type="ARBA" id="ARBA00022723"/>
    </source>
</evidence>
<dbReference type="InterPro" id="IPR000898">
    <property type="entry name" value="Indolamine_dOase"/>
</dbReference>
<dbReference type="GO" id="GO:0019441">
    <property type="term" value="P:L-tryptophan catabolic process to kynurenine"/>
    <property type="evidence" value="ECO:0007669"/>
    <property type="project" value="InterPro"/>
</dbReference>
<evidence type="ECO:0000313" key="5">
    <source>
        <dbReference type="Proteomes" id="UP001178507"/>
    </source>
</evidence>
<keyword evidence="2" id="KW-0479">Metal-binding</keyword>
<dbReference type="Proteomes" id="UP001178507">
    <property type="component" value="Unassembled WGS sequence"/>
</dbReference>
<keyword evidence="5" id="KW-1185">Reference proteome</keyword>
<proteinExistence type="inferred from homology"/>
<evidence type="ECO:0000313" key="4">
    <source>
        <dbReference type="EMBL" id="CAJ1408998.1"/>
    </source>
</evidence>
<accession>A0AA36NM99</accession>
<keyword evidence="3" id="KW-0408">Iron</keyword>
<sequence>MGISRFGSYCAFAVCEFYKRAERHGGSHQALDYAGCVLNNWERIDPLGPVSPQNVRLLRRFTGLVDEEWFFKTHIIIEVLGRALCGVTRSSRPSMVQNPQNKSNARLSARTETGQLRRLGGLCVCV</sequence>
<comment type="caution">
    <text evidence="4">The sequence shown here is derived from an EMBL/GenBank/DDBJ whole genome shotgun (WGS) entry which is preliminary data.</text>
</comment>
<evidence type="ECO:0000256" key="3">
    <source>
        <dbReference type="ARBA" id="ARBA00023004"/>
    </source>
</evidence>
<comment type="similarity">
    <text evidence="1">Belongs to the indoleamine 2,3-dioxygenase family.</text>
</comment>